<keyword evidence="4" id="KW-0547">Nucleotide-binding</keyword>
<dbReference type="Proteomes" id="UP000783686">
    <property type="component" value="Unassembled WGS sequence"/>
</dbReference>
<dbReference type="Gene3D" id="3.10.20.70">
    <property type="entry name" value="Glutamine synthetase, N-terminal domain"/>
    <property type="match status" value="1"/>
</dbReference>
<reference evidence="10" key="1">
    <citation type="submission" date="2020-09" db="EMBL/GenBank/DDBJ databases">
        <authorList>
            <person name="Kikuchi T."/>
        </authorList>
    </citation>
    <scope>NUCLEOTIDE SEQUENCE</scope>
    <source>
        <strain evidence="10">SH1</strain>
    </source>
</reference>
<dbReference type="Pfam" id="PF00120">
    <property type="entry name" value="Gln-synt_C"/>
    <property type="match status" value="1"/>
</dbReference>
<evidence type="ECO:0000256" key="7">
    <source>
        <dbReference type="RuleBase" id="RU000384"/>
    </source>
</evidence>
<dbReference type="SUPFAM" id="SSF54368">
    <property type="entry name" value="Glutamine synthetase, N-terminal domain"/>
    <property type="match status" value="1"/>
</dbReference>
<dbReference type="EMBL" id="CAJFCW020000005">
    <property type="protein sequence ID" value="CAG9119754.1"/>
    <property type="molecule type" value="Genomic_DNA"/>
</dbReference>
<comment type="caution">
    <text evidence="10">The sequence shown here is derived from an EMBL/GenBank/DDBJ whole genome shotgun (WGS) entry which is preliminary data.</text>
</comment>
<sequence length="368" mass="41108">MSHNFAVKLPVGTPVIDQFLGIKPHPTKCQATYVWIDGTGECLRSKTRTLPSVPKVATDYPIWNYDGSSCGQAKGRDSDTYLYPVAHYPDPFLGGNARLVLCDTYNHKKEPTATNHRYNCRKIMEQCADQKPWFGIEQEYLMLDRDGYPLGWPKHGFPAPQGPYYCAVGADRIFGREIVETHYRACLNANLTICGTNAEVTPGQWEYQIGPVEGIAMADEMWMSRYLLHRTAEQFGVVITFDPKPNVTMSGEWNGAGCHTNFSTEAMRRPGGLEEIKAAMAKLEPFHAEHLKLYDPNGGEDNLKRLSGRCETSSVDKFTWGVANRGCSVRIPRQVAEDGFGYLEDRRPSSNVDPYCVTMAIASAICLS</sequence>
<evidence type="ECO:0000313" key="11">
    <source>
        <dbReference type="Proteomes" id="UP000614601"/>
    </source>
</evidence>
<organism evidence="10 11">
    <name type="scientific">Bursaphelenchus okinawaensis</name>
    <dbReference type="NCBI Taxonomy" id="465554"/>
    <lineage>
        <taxon>Eukaryota</taxon>
        <taxon>Metazoa</taxon>
        <taxon>Ecdysozoa</taxon>
        <taxon>Nematoda</taxon>
        <taxon>Chromadorea</taxon>
        <taxon>Rhabditida</taxon>
        <taxon>Tylenchina</taxon>
        <taxon>Tylenchomorpha</taxon>
        <taxon>Aphelenchoidea</taxon>
        <taxon>Aphelenchoididae</taxon>
        <taxon>Bursaphelenchus</taxon>
    </lineage>
</organism>
<dbReference type="Gene3D" id="3.30.590.10">
    <property type="entry name" value="Glutamine synthetase/guanido kinase, catalytic domain"/>
    <property type="match status" value="1"/>
</dbReference>
<evidence type="ECO:0000259" key="9">
    <source>
        <dbReference type="PROSITE" id="PS51987"/>
    </source>
</evidence>
<dbReference type="InterPro" id="IPR050292">
    <property type="entry name" value="Glutamine_Synthetase"/>
</dbReference>
<dbReference type="AlphaFoldDB" id="A0A811L926"/>
<keyword evidence="5" id="KW-0067">ATP-binding</keyword>
<accession>A0A811L926</accession>
<dbReference type="PROSITE" id="PS00180">
    <property type="entry name" value="GLNA_1"/>
    <property type="match status" value="1"/>
</dbReference>
<keyword evidence="11" id="KW-1185">Reference proteome</keyword>
<dbReference type="GO" id="GO:0005737">
    <property type="term" value="C:cytoplasm"/>
    <property type="evidence" value="ECO:0007669"/>
    <property type="project" value="TreeGrafter"/>
</dbReference>
<keyword evidence="3" id="KW-0436">Ligase</keyword>
<dbReference type="SUPFAM" id="SSF55931">
    <property type="entry name" value="Glutamine synthetase/guanido kinase"/>
    <property type="match status" value="1"/>
</dbReference>
<dbReference type="InterPro" id="IPR008146">
    <property type="entry name" value="Gln_synth_cat_dom"/>
</dbReference>
<dbReference type="GO" id="GO:0006542">
    <property type="term" value="P:glutamine biosynthetic process"/>
    <property type="evidence" value="ECO:0007669"/>
    <property type="project" value="InterPro"/>
</dbReference>
<evidence type="ECO:0000256" key="3">
    <source>
        <dbReference type="ARBA" id="ARBA00022598"/>
    </source>
</evidence>
<evidence type="ECO:0000313" key="10">
    <source>
        <dbReference type="EMBL" id="CAD5224222.1"/>
    </source>
</evidence>
<dbReference type="OrthoDB" id="1936100at2759"/>
<dbReference type="EMBL" id="CAJFDH010000005">
    <property type="protein sequence ID" value="CAD5224222.1"/>
    <property type="molecule type" value="Genomic_DNA"/>
</dbReference>
<proteinExistence type="inferred from homology"/>
<name>A0A811L926_9BILA</name>
<dbReference type="InterPro" id="IPR036651">
    <property type="entry name" value="Gln_synt_N_sf"/>
</dbReference>
<dbReference type="PROSITE" id="PS51987">
    <property type="entry name" value="GS_CATALYTIC"/>
    <property type="match status" value="1"/>
</dbReference>
<evidence type="ECO:0000256" key="1">
    <source>
        <dbReference type="ARBA" id="ARBA00009897"/>
    </source>
</evidence>
<evidence type="ECO:0000256" key="2">
    <source>
        <dbReference type="ARBA" id="ARBA00012937"/>
    </source>
</evidence>
<evidence type="ECO:0000256" key="6">
    <source>
        <dbReference type="PROSITE-ProRule" id="PRU01330"/>
    </source>
</evidence>
<feature type="domain" description="GS catalytic" evidence="9">
    <location>
        <begin position="116"/>
        <end position="368"/>
    </location>
</feature>
<dbReference type="SMART" id="SM01230">
    <property type="entry name" value="Gln-synt_C"/>
    <property type="match status" value="1"/>
</dbReference>
<evidence type="ECO:0000256" key="5">
    <source>
        <dbReference type="ARBA" id="ARBA00022840"/>
    </source>
</evidence>
<dbReference type="PANTHER" id="PTHR20852:SF96">
    <property type="entry name" value="GLUTAMINE SYNTHETASE-RELATED"/>
    <property type="match status" value="1"/>
</dbReference>
<protein>
    <recommendedName>
        <fullName evidence="2">glutamine synthetase</fullName>
        <ecNumber evidence="2">6.3.1.2</ecNumber>
    </recommendedName>
</protein>
<feature type="domain" description="GS beta-grasp" evidence="8">
    <location>
        <begin position="29"/>
        <end position="109"/>
    </location>
</feature>
<dbReference type="PANTHER" id="PTHR20852">
    <property type="entry name" value="GLUTAMINE SYNTHETASE"/>
    <property type="match status" value="1"/>
</dbReference>
<dbReference type="InterPro" id="IPR014746">
    <property type="entry name" value="Gln_synth/guanido_kin_cat_dom"/>
</dbReference>
<dbReference type="GO" id="GO:0005524">
    <property type="term" value="F:ATP binding"/>
    <property type="evidence" value="ECO:0007669"/>
    <property type="project" value="UniProtKB-KW"/>
</dbReference>
<comment type="similarity">
    <text evidence="1 6 7">Belongs to the glutamine synthetase family.</text>
</comment>
<dbReference type="GO" id="GO:0004356">
    <property type="term" value="F:glutamine synthetase activity"/>
    <property type="evidence" value="ECO:0007669"/>
    <property type="project" value="UniProtKB-EC"/>
</dbReference>
<dbReference type="FunFam" id="3.30.590.10:FF:000004">
    <property type="entry name" value="Glutamine synthetase"/>
    <property type="match status" value="1"/>
</dbReference>
<evidence type="ECO:0000259" key="8">
    <source>
        <dbReference type="PROSITE" id="PS51986"/>
    </source>
</evidence>
<dbReference type="PROSITE" id="PS51986">
    <property type="entry name" value="GS_BETA_GRASP"/>
    <property type="match status" value="1"/>
</dbReference>
<dbReference type="InterPro" id="IPR008147">
    <property type="entry name" value="Gln_synt_N"/>
</dbReference>
<dbReference type="InterPro" id="IPR027302">
    <property type="entry name" value="Gln_synth_N_conserv_site"/>
</dbReference>
<gene>
    <name evidence="10" type="ORF">BOKJ2_LOCUS10971</name>
</gene>
<dbReference type="Proteomes" id="UP000614601">
    <property type="component" value="Unassembled WGS sequence"/>
</dbReference>
<evidence type="ECO:0000256" key="4">
    <source>
        <dbReference type="ARBA" id="ARBA00022741"/>
    </source>
</evidence>
<dbReference type="EC" id="6.3.1.2" evidence="2"/>